<reference evidence="1 2" key="1">
    <citation type="journal article" date="2018" name="Sci. Rep.">
        <title>Genomic signatures of local adaptation to the degree of environmental predictability in rotifers.</title>
        <authorList>
            <person name="Franch-Gras L."/>
            <person name="Hahn C."/>
            <person name="Garcia-Roger E.M."/>
            <person name="Carmona M.J."/>
            <person name="Serra M."/>
            <person name="Gomez A."/>
        </authorList>
    </citation>
    <scope>NUCLEOTIDE SEQUENCE [LARGE SCALE GENOMIC DNA]</scope>
    <source>
        <strain evidence="1">HYR1</strain>
    </source>
</reference>
<evidence type="ECO:0000313" key="1">
    <source>
        <dbReference type="EMBL" id="RNA19625.1"/>
    </source>
</evidence>
<accession>A0A3M7R8S8</accession>
<keyword evidence="2" id="KW-1185">Reference proteome</keyword>
<comment type="caution">
    <text evidence="1">The sequence shown here is derived from an EMBL/GenBank/DDBJ whole genome shotgun (WGS) entry which is preliminary data.</text>
</comment>
<gene>
    <name evidence="1" type="ORF">BpHYR1_031195</name>
</gene>
<sequence>MIITSMNSYLWESALKTCRSSPFDQLEHQRLNNVSLDNTHGWFEVALFSPNTMDPLISSFIK</sequence>
<dbReference type="AlphaFoldDB" id="A0A3M7R8S8"/>
<organism evidence="1 2">
    <name type="scientific">Brachionus plicatilis</name>
    <name type="common">Marine rotifer</name>
    <name type="synonym">Brachionus muelleri</name>
    <dbReference type="NCBI Taxonomy" id="10195"/>
    <lineage>
        <taxon>Eukaryota</taxon>
        <taxon>Metazoa</taxon>
        <taxon>Spiralia</taxon>
        <taxon>Gnathifera</taxon>
        <taxon>Rotifera</taxon>
        <taxon>Eurotatoria</taxon>
        <taxon>Monogononta</taxon>
        <taxon>Pseudotrocha</taxon>
        <taxon>Ploima</taxon>
        <taxon>Brachionidae</taxon>
        <taxon>Brachionus</taxon>
    </lineage>
</organism>
<dbReference type="EMBL" id="REGN01004013">
    <property type="protein sequence ID" value="RNA19625.1"/>
    <property type="molecule type" value="Genomic_DNA"/>
</dbReference>
<evidence type="ECO:0000313" key="2">
    <source>
        <dbReference type="Proteomes" id="UP000276133"/>
    </source>
</evidence>
<dbReference type="Proteomes" id="UP000276133">
    <property type="component" value="Unassembled WGS sequence"/>
</dbReference>
<name>A0A3M7R8S8_BRAPC</name>
<protein>
    <submittedName>
        <fullName evidence="1">Uncharacterized protein</fullName>
    </submittedName>
</protein>
<proteinExistence type="predicted"/>